<dbReference type="RefSeq" id="WP_192360353.1">
    <property type="nucleotide sequence ID" value="NZ_CP119182.1"/>
</dbReference>
<organism evidence="2 3">
    <name type="scientific">Streptomyces caniscabiei</name>
    <dbReference type="NCBI Taxonomy" id="2746961"/>
    <lineage>
        <taxon>Bacteria</taxon>
        <taxon>Bacillati</taxon>
        <taxon>Actinomycetota</taxon>
        <taxon>Actinomycetes</taxon>
        <taxon>Kitasatosporales</taxon>
        <taxon>Streptomycetaceae</taxon>
        <taxon>Streptomyces</taxon>
    </lineage>
</organism>
<name>A0A927L174_9ACTN</name>
<feature type="transmembrane region" description="Helical" evidence="1">
    <location>
        <begin position="31"/>
        <end position="54"/>
    </location>
</feature>
<keyword evidence="1" id="KW-0812">Transmembrane</keyword>
<gene>
    <name evidence="2" type="ORF">IHE70_09465</name>
</gene>
<proteinExistence type="predicted"/>
<evidence type="ECO:0000313" key="2">
    <source>
        <dbReference type="EMBL" id="MBD9723469.1"/>
    </source>
</evidence>
<reference evidence="2" key="1">
    <citation type="submission" date="2020-09" db="EMBL/GenBank/DDBJ databases">
        <title>Streptomyces canutascabiei sp. nov., which causes potato common scab and is distributed across the world.</title>
        <authorList>
            <person name="Nguyen H.P."/>
            <person name="Weisberg A.J."/>
            <person name="Chang J.H."/>
            <person name="Clarke C.R."/>
        </authorList>
    </citation>
    <scope>NUCLEOTIDE SEQUENCE</scope>
    <source>
        <strain evidence="2">ID-01-6.2a</strain>
    </source>
</reference>
<dbReference type="AlphaFoldDB" id="A0A927L174"/>
<keyword evidence="1" id="KW-0472">Membrane</keyword>
<dbReference type="Proteomes" id="UP000661025">
    <property type="component" value="Unassembled WGS sequence"/>
</dbReference>
<accession>A0A927L174</accession>
<evidence type="ECO:0000313" key="3">
    <source>
        <dbReference type="Proteomes" id="UP000661025"/>
    </source>
</evidence>
<keyword evidence="1" id="KW-1133">Transmembrane helix</keyword>
<dbReference type="GeneID" id="79933763"/>
<sequence>MPRCAWLLIGALTLLLHQTVGIAVVLEATVALTVWAVTTPAVLVAIASLAAWHLCNAHPPRTARARH</sequence>
<protein>
    <submittedName>
        <fullName evidence="2">Uncharacterized protein</fullName>
    </submittedName>
</protein>
<comment type="caution">
    <text evidence="2">The sequence shown here is derived from an EMBL/GenBank/DDBJ whole genome shotgun (WGS) entry which is preliminary data.</text>
</comment>
<dbReference type="EMBL" id="JACYXT010000003">
    <property type="protein sequence ID" value="MBD9723469.1"/>
    <property type="molecule type" value="Genomic_DNA"/>
</dbReference>
<evidence type="ECO:0000256" key="1">
    <source>
        <dbReference type="SAM" id="Phobius"/>
    </source>
</evidence>